<comment type="similarity">
    <text evidence="2">Belongs to the TDE1 family.</text>
</comment>
<evidence type="ECO:0000256" key="4">
    <source>
        <dbReference type="ARBA" id="ARBA00022989"/>
    </source>
</evidence>
<feature type="transmembrane region" description="Helical" evidence="6">
    <location>
        <begin position="440"/>
        <end position="464"/>
    </location>
</feature>
<feature type="signal peptide" evidence="7">
    <location>
        <begin position="1"/>
        <end position="19"/>
    </location>
</feature>
<dbReference type="PANTHER" id="PTHR10383">
    <property type="entry name" value="SERINE INCORPORATOR"/>
    <property type="match status" value="1"/>
</dbReference>
<keyword evidence="3 6" id="KW-0812">Transmembrane</keyword>
<keyword evidence="4 6" id="KW-1133">Transmembrane helix</keyword>
<name>A0A076FFS7_PARNA</name>
<keyword evidence="5 6" id="KW-0472">Membrane</keyword>
<evidence type="ECO:0000313" key="8">
    <source>
        <dbReference type="EMBL" id="AII16570.1"/>
    </source>
</evidence>
<evidence type="ECO:0000256" key="2">
    <source>
        <dbReference type="ARBA" id="ARBA00006665"/>
    </source>
</evidence>
<feature type="transmembrane region" description="Helical" evidence="6">
    <location>
        <begin position="245"/>
        <end position="264"/>
    </location>
</feature>
<evidence type="ECO:0000256" key="5">
    <source>
        <dbReference type="ARBA" id="ARBA00023136"/>
    </source>
</evidence>
<feature type="transmembrane region" description="Helical" evidence="6">
    <location>
        <begin position="399"/>
        <end position="420"/>
    </location>
</feature>
<feature type="transmembrane region" description="Helical" evidence="6">
    <location>
        <begin position="164"/>
        <end position="187"/>
    </location>
</feature>
<organism evidence="8">
    <name type="scientific">Paracyclopina nana</name>
    <name type="common">Marine copepod</name>
    <dbReference type="NCBI Taxonomy" id="565004"/>
    <lineage>
        <taxon>Eukaryota</taxon>
        <taxon>Metazoa</taxon>
        <taxon>Ecdysozoa</taxon>
        <taxon>Arthropoda</taxon>
        <taxon>Crustacea</taxon>
        <taxon>Multicrustacea</taxon>
        <taxon>Hexanauplia</taxon>
        <taxon>Copepoda</taxon>
        <taxon>Cyclopoida</taxon>
        <taxon>Cyclopettidae</taxon>
        <taxon>Paracyclopina</taxon>
    </lineage>
</organism>
<feature type="transmembrane region" description="Helical" evidence="6">
    <location>
        <begin position="102"/>
        <end position="124"/>
    </location>
</feature>
<feature type="transmembrane region" description="Helical" evidence="6">
    <location>
        <begin position="207"/>
        <end position="233"/>
    </location>
</feature>
<dbReference type="PANTHER" id="PTHR10383:SF9">
    <property type="entry name" value="SERINE INCORPORATOR, ISOFORM F"/>
    <property type="match status" value="1"/>
</dbReference>
<evidence type="ECO:0000256" key="7">
    <source>
        <dbReference type="SAM" id="SignalP"/>
    </source>
</evidence>
<dbReference type="GO" id="GO:0016020">
    <property type="term" value="C:membrane"/>
    <property type="evidence" value="ECO:0007669"/>
    <property type="project" value="UniProtKB-SubCell"/>
</dbReference>
<dbReference type="InterPro" id="IPR005016">
    <property type="entry name" value="TDE1/TMS"/>
</dbReference>
<protein>
    <submittedName>
        <fullName evidence="8">Tumor differentially expressed protein 2</fullName>
    </submittedName>
</protein>
<dbReference type="Pfam" id="PF03348">
    <property type="entry name" value="Serinc"/>
    <property type="match status" value="1"/>
</dbReference>
<dbReference type="AlphaFoldDB" id="A0A076FFS7"/>
<comment type="subcellular location">
    <subcellularLocation>
        <location evidence="1">Membrane</location>
        <topology evidence="1">Multi-pass membrane protein</topology>
    </subcellularLocation>
</comment>
<evidence type="ECO:0000256" key="6">
    <source>
        <dbReference type="SAM" id="Phobius"/>
    </source>
</evidence>
<evidence type="ECO:0000256" key="1">
    <source>
        <dbReference type="ARBA" id="ARBA00004141"/>
    </source>
</evidence>
<feature type="transmembrane region" description="Helical" evidence="6">
    <location>
        <begin position="38"/>
        <end position="57"/>
    </location>
</feature>
<evidence type="ECO:0000256" key="3">
    <source>
        <dbReference type="ARBA" id="ARBA00022692"/>
    </source>
</evidence>
<reference evidence="8" key="1">
    <citation type="submission" date="2013-08" db="EMBL/GenBank/DDBJ databases">
        <title>Paracyclopina nana immune related genes.</title>
        <authorList>
            <person name="Kim B.-M."/>
            <person name="Rhee J.-S."/>
            <person name="Lee J.-S."/>
        </authorList>
    </citation>
    <scope>NUCLEOTIDE SEQUENCE</scope>
</reference>
<feature type="transmembrane region" description="Helical" evidence="6">
    <location>
        <begin position="339"/>
        <end position="355"/>
    </location>
</feature>
<feature type="transmembrane region" description="Helical" evidence="6">
    <location>
        <begin position="136"/>
        <end position="157"/>
    </location>
</feature>
<feature type="chain" id="PRO_5001712154" evidence="7">
    <location>
        <begin position="20"/>
        <end position="471"/>
    </location>
</feature>
<accession>A0A076FFS7</accession>
<feature type="non-terminal residue" evidence="8">
    <location>
        <position position="471"/>
    </location>
</feature>
<dbReference type="EMBL" id="KF516666">
    <property type="protein sequence ID" value="AII16570.1"/>
    <property type="molecule type" value="mRNA"/>
</dbReference>
<sequence length="471" mass="51439">MGALMSIGSLACCCGSAACSLCACCPSCKNSTSARVMYAILLLLTTIVSCIFLAPGLQDSLKKVPFCKDSGATDTGNLVEKAISTQVEDLQFDCKNAVGYLAVYRLCFIVTLFFSLMAVMMIGVRSSKDPRAGIQNGFWGLKYLIIIGGMVGAFFIPGGTFGEVWMYFGMIGGFLFILIQLILIIDFAHSWAEAWVGNYEETDSKGWLAALLSITGVFYSLSLAAIVLFYVYFTGTHVGECKLHEFFISFNMILCVILSIVSTLPQVQEHMPKSGLLQSSCITLYILYLTWSAMSNSPDAVCKPDFESLISGNTTTDVSTTVAPSPDPKGQTRHFDTQSIIGLVIFILCVLYSSIRTASNSQAAKLSGSDKLLIKDNGEGGNTDPEANKVWDNEEDEVAYSWSLFHVMFALGTLYVMMTLTNWYQPDSNLVNMSANSAAVWVKIISSWLCAALYLWTLIAPAILTDREFGY</sequence>
<keyword evidence="7" id="KW-0732">Signal</keyword>
<proteinExistence type="evidence at transcript level"/>